<dbReference type="InterPro" id="IPR050131">
    <property type="entry name" value="Peptidase_S8_subtilisin-like"/>
</dbReference>
<dbReference type="InterPro" id="IPR000209">
    <property type="entry name" value="Peptidase_S8/S53_dom"/>
</dbReference>
<gene>
    <name evidence="7" type="ORF">VCX44_21955</name>
</gene>
<feature type="active site" description="Charge relay system" evidence="5">
    <location>
        <position position="102"/>
    </location>
</feature>
<dbReference type="InterPro" id="IPR015500">
    <property type="entry name" value="Peptidase_S8_subtilisin-rel"/>
</dbReference>
<dbReference type="PANTHER" id="PTHR43806">
    <property type="entry name" value="PEPTIDASE S8"/>
    <property type="match status" value="1"/>
</dbReference>
<comment type="caution">
    <text evidence="7">The sequence shown here is derived from an EMBL/GenBank/DDBJ whole genome shotgun (WGS) entry which is preliminary data.</text>
</comment>
<evidence type="ECO:0000313" key="7">
    <source>
        <dbReference type="EMBL" id="MEA9438390.1"/>
    </source>
</evidence>
<dbReference type="InterPro" id="IPR023828">
    <property type="entry name" value="Peptidase_S8_Ser-AS"/>
</dbReference>
<dbReference type="Gene3D" id="3.40.50.200">
    <property type="entry name" value="Peptidase S8/S53 domain"/>
    <property type="match status" value="1"/>
</dbReference>
<feature type="active site" description="Charge relay system" evidence="5">
    <location>
        <position position="139"/>
    </location>
</feature>
<dbReference type="RefSeq" id="WP_323581041.1">
    <property type="nucleotide sequence ID" value="NZ_JAYGOJ010000203.1"/>
</dbReference>
<evidence type="ECO:0000313" key="8">
    <source>
        <dbReference type="Proteomes" id="UP001304847"/>
    </source>
</evidence>
<evidence type="ECO:0000256" key="3">
    <source>
        <dbReference type="ARBA" id="ARBA00022801"/>
    </source>
</evidence>
<keyword evidence="2 5" id="KW-0645">Protease</keyword>
<evidence type="ECO:0000259" key="6">
    <source>
        <dbReference type="Pfam" id="PF00082"/>
    </source>
</evidence>
<evidence type="ECO:0000256" key="5">
    <source>
        <dbReference type="PROSITE-ProRule" id="PRU01240"/>
    </source>
</evidence>
<dbReference type="PROSITE" id="PS51892">
    <property type="entry name" value="SUBTILASE"/>
    <property type="match status" value="1"/>
</dbReference>
<dbReference type="InterPro" id="IPR036852">
    <property type="entry name" value="Peptidase_S8/S53_dom_sf"/>
</dbReference>
<accession>A0ABU5WBV6</accession>
<sequence>MSNGMDVITVENVADAQAVAEMMQASGLVEYAYPDVEVKATPLVESKGYTASKATGDYNDPSFVEQVHFLPRSEQFKGASDILNAQKQVTSPKTQIGVAVLDTGYYPHPDINFNVAAGYDFINRDADALDKFDSCTDSHGLSVAGIISATTNNNLNIAGIASNVQTVPVKVIDSGCGEKRGSLSDLIDALNWVGGVSVAGVPAYNGPIINVVNMSLGVDNTACIAPLQDAVNNLNAKGISVVASAGNEMAASNANAPANCAGVINVGSVNVQSGMIADVSNRGSRVDIAASGEAVPTLAWFTDQTVYFSGTSAAAPVVSGVLALAYSNVDMNSSEQNIGLVNSVQKLLQTTASPMGSEAQACTDASTVSDDCFNGGIIDANKFVKAFTLLAESKIERPYAMKTEGSCESNRQNDVMKGAASLCQSLALKLADTPQSTGISSIKLYKGADMNSLTEVATSKVSSMVIDSNADINAKYAVSYCDDSADDATCSTPIAVTNRGNMDCGRIN</sequence>
<dbReference type="EMBL" id="JAYGOJ010000203">
    <property type="protein sequence ID" value="MEA9438390.1"/>
    <property type="molecule type" value="Genomic_DNA"/>
</dbReference>
<dbReference type="PROSITE" id="PS00138">
    <property type="entry name" value="SUBTILASE_SER"/>
    <property type="match status" value="1"/>
</dbReference>
<keyword evidence="3 5" id="KW-0378">Hydrolase</keyword>
<keyword evidence="4 5" id="KW-0720">Serine protease</keyword>
<evidence type="ECO:0000256" key="1">
    <source>
        <dbReference type="ARBA" id="ARBA00011073"/>
    </source>
</evidence>
<dbReference type="PANTHER" id="PTHR43806:SF11">
    <property type="entry name" value="CEREVISIN-RELATED"/>
    <property type="match status" value="1"/>
</dbReference>
<name>A0ABU5WBV6_AERCA</name>
<dbReference type="Pfam" id="PF00082">
    <property type="entry name" value="Peptidase_S8"/>
    <property type="match status" value="1"/>
</dbReference>
<proteinExistence type="inferred from homology"/>
<reference evidence="7 8" key="1">
    <citation type="submission" date="2023-12" db="EMBL/GenBank/DDBJ databases">
        <title>Characterization of antibiotic resistance in Aeromonas spp. in hospital effluent.</title>
        <authorList>
            <person name="Negoseki B.R.S."/>
            <person name="Krul D."/>
            <person name="Siqueira A.C."/>
            <person name="Almeida M."/>
            <person name="Mesa D."/>
            <person name="Conte D."/>
            <person name="Dalla-Costa L.M."/>
        </authorList>
    </citation>
    <scope>NUCLEOTIDE SEQUENCE [LARGE SCALE GENOMIC DNA]</scope>
    <source>
        <strain evidence="7 8">36v</strain>
    </source>
</reference>
<dbReference type="SUPFAM" id="SSF52743">
    <property type="entry name" value="Subtilisin-like"/>
    <property type="match status" value="1"/>
</dbReference>
<feature type="domain" description="Peptidase S8/S53" evidence="6">
    <location>
        <begin position="96"/>
        <end position="353"/>
    </location>
</feature>
<protein>
    <submittedName>
        <fullName evidence="7">S8 family serine peptidase</fullName>
    </submittedName>
</protein>
<feature type="active site" description="Charge relay system" evidence="5">
    <location>
        <position position="312"/>
    </location>
</feature>
<keyword evidence="8" id="KW-1185">Reference proteome</keyword>
<evidence type="ECO:0000256" key="2">
    <source>
        <dbReference type="ARBA" id="ARBA00022670"/>
    </source>
</evidence>
<dbReference type="Proteomes" id="UP001304847">
    <property type="component" value="Unassembled WGS sequence"/>
</dbReference>
<evidence type="ECO:0000256" key="4">
    <source>
        <dbReference type="ARBA" id="ARBA00022825"/>
    </source>
</evidence>
<comment type="similarity">
    <text evidence="1 5">Belongs to the peptidase S8 family.</text>
</comment>
<organism evidence="7 8">
    <name type="scientific">Aeromonas caviae</name>
    <name type="common">Aeromonas punctata</name>
    <dbReference type="NCBI Taxonomy" id="648"/>
    <lineage>
        <taxon>Bacteria</taxon>
        <taxon>Pseudomonadati</taxon>
        <taxon>Pseudomonadota</taxon>
        <taxon>Gammaproteobacteria</taxon>
        <taxon>Aeromonadales</taxon>
        <taxon>Aeromonadaceae</taxon>
        <taxon>Aeromonas</taxon>
    </lineage>
</organism>
<dbReference type="PRINTS" id="PR00723">
    <property type="entry name" value="SUBTILISIN"/>
</dbReference>